<dbReference type="PANTHER" id="PTHR31973">
    <property type="entry name" value="POLYPROTEIN, PUTATIVE-RELATED"/>
    <property type="match status" value="1"/>
</dbReference>
<organism evidence="2 3">
    <name type="scientific">Prunus dulcis</name>
    <name type="common">Almond</name>
    <name type="synonym">Amygdalus dulcis</name>
    <dbReference type="NCBI Taxonomy" id="3755"/>
    <lineage>
        <taxon>Eukaryota</taxon>
        <taxon>Viridiplantae</taxon>
        <taxon>Streptophyta</taxon>
        <taxon>Embryophyta</taxon>
        <taxon>Tracheophyta</taxon>
        <taxon>Spermatophyta</taxon>
        <taxon>Magnoliopsida</taxon>
        <taxon>eudicotyledons</taxon>
        <taxon>Gunneridae</taxon>
        <taxon>Pentapetalae</taxon>
        <taxon>rosids</taxon>
        <taxon>fabids</taxon>
        <taxon>Rosales</taxon>
        <taxon>Rosaceae</taxon>
        <taxon>Amygdaloideae</taxon>
        <taxon>Amygdaleae</taxon>
        <taxon>Prunus</taxon>
    </lineage>
</organism>
<feature type="region of interest" description="Disordered" evidence="1">
    <location>
        <begin position="189"/>
        <end position="284"/>
    </location>
</feature>
<feature type="compositionally biased region" description="Polar residues" evidence="1">
    <location>
        <begin position="158"/>
        <end position="169"/>
    </location>
</feature>
<name>A0AAD4VLH5_PRUDU</name>
<dbReference type="EMBL" id="JAJFAZ020000005">
    <property type="protein sequence ID" value="KAI5327299.1"/>
    <property type="molecule type" value="Genomic_DNA"/>
</dbReference>
<reference evidence="2 3" key="1">
    <citation type="journal article" date="2022" name="G3 (Bethesda)">
        <title>Whole-genome sequence and methylome profiling of the almond [Prunus dulcis (Mill.) D.A. Webb] cultivar 'Nonpareil'.</title>
        <authorList>
            <person name="D'Amico-Willman K.M."/>
            <person name="Ouma W.Z."/>
            <person name="Meulia T."/>
            <person name="Sideli G.M."/>
            <person name="Gradziel T.M."/>
            <person name="Fresnedo-Ramirez J."/>
        </authorList>
    </citation>
    <scope>NUCLEOTIDE SEQUENCE [LARGE SCALE GENOMIC DNA]</scope>
    <source>
        <strain evidence="2">Clone GOH B32 T37-40</strain>
    </source>
</reference>
<dbReference type="Proteomes" id="UP001054821">
    <property type="component" value="Chromosome 5"/>
</dbReference>
<dbReference type="AlphaFoldDB" id="A0AAD4VLH5"/>
<feature type="compositionally biased region" description="Basic and acidic residues" evidence="1">
    <location>
        <begin position="200"/>
        <end position="211"/>
    </location>
</feature>
<comment type="caution">
    <text evidence="2">The sequence shown here is derived from an EMBL/GenBank/DDBJ whole genome shotgun (WGS) entry which is preliminary data.</text>
</comment>
<evidence type="ECO:0000256" key="1">
    <source>
        <dbReference type="SAM" id="MobiDB-lite"/>
    </source>
</evidence>
<feature type="compositionally biased region" description="Polar residues" evidence="1">
    <location>
        <begin position="238"/>
        <end position="277"/>
    </location>
</feature>
<evidence type="ECO:0008006" key="4">
    <source>
        <dbReference type="Google" id="ProtNLM"/>
    </source>
</evidence>
<keyword evidence="3" id="KW-1185">Reference proteome</keyword>
<evidence type="ECO:0000313" key="3">
    <source>
        <dbReference type="Proteomes" id="UP001054821"/>
    </source>
</evidence>
<feature type="region of interest" description="Disordered" evidence="1">
    <location>
        <begin position="149"/>
        <end position="173"/>
    </location>
</feature>
<sequence length="284" mass="32398">MNNLCEAFNKSILDAREKPVLTILERIKLYIMLLMASRRMACDKWHGQIGPRITKILEKTKEKAQRCIPEGVGQNRSCSCNAWDLNGLPHLHACVAISWFCENPEDYINDRYKKETYLRTYEPIVMPMTSYQWIKTNLTPLMPLKYHKQPVRPKKSRNNAATEPKQPSNPYKLPKYGIPLKCGNCGGEGHNRKGCKVRRRDCTKSQMELRPRGQGTSSHLEGNGLCTRQLWKRKYGGPSSQGAQPTQQPQTKSYPPSNEPQISQSRPISQPVTTGEGSQARKRM</sequence>
<accession>A0AAD4VLH5</accession>
<evidence type="ECO:0000313" key="2">
    <source>
        <dbReference type="EMBL" id="KAI5327299.1"/>
    </source>
</evidence>
<protein>
    <recommendedName>
        <fullName evidence="4">CCHC-type domain-containing protein</fullName>
    </recommendedName>
</protein>
<proteinExistence type="predicted"/>
<dbReference type="PANTHER" id="PTHR31973:SF199">
    <property type="entry name" value="SWIM-TYPE DOMAIN-CONTAINING PROTEIN"/>
    <property type="match status" value="1"/>
</dbReference>
<gene>
    <name evidence="2" type="ORF">L3X38_026695</name>
</gene>